<name>A0A4Q1HLE8_9BURK</name>
<evidence type="ECO:0000259" key="5">
    <source>
        <dbReference type="PROSITE" id="PS01124"/>
    </source>
</evidence>
<protein>
    <submittedName>
        <fullName evidence="6">AraC family transcriptional regulator</fullName>
    </submittedName>
</protein>
<comment type="caution">
    <text evidence="6">The sequence shown here is derived from an EMBL/GenBank/DDBJ whole genome shotgun (WGS) entry which is preliminary data.</text>
</comment>
<dbReference type="PANTHER" id="PTHR11019:SF199">
    <property type="entry name" value="HTH-TYPE TRANSCRIPTIONAL REGULATOR NIMR"/>
    <property type="match status" value="1"/>
</dbReference>
<keyword evidence="4" id="KW-0804">Transcription</keyword>
<reference evidence="6 7" key="1">
    <citation type="journal article" date="2017" name="Int. J. Syst. Evol. Microbiol.">
        <title>Achromobacter aloeverae sp. nov., isolated from the root of Aloe vera (L.) Burm.f.</title>
        <authorList>
            <person name="Kuncharoen N."/>
            <person name="Muramatsu Y."/>
            <person name="Shibata C."/>
            <person name="Kamakura Y."/>
            <person name="Nakagawa Y."/>
            <person name="Tanasupawat S."/>
        </authorList>
    </citation>
    <scope>NUCLEOTIDE SEQUENCE [LARGE SCALE GENOMIC DNA]</scope>
    <source>
        <strain evidence="6 7">AVA-1</strain>
    </source>
</reference>
<gene>
    <name evidence="6" type="ORF">C7R54_08920</name>
</gene>
<feature type="domain" description="HTH araC/xylS-type" evidence="5">
    <location>
        <begin position="181"/>
        <end position="278"/>
    </location>
</feature>
<keyword evidence="1" id="KW-0678">Repressor</keyword>
<dbReference type="SUPFAM" id="SSF51182">
    <property type="entry name" value="RmlC-like cupins"/>
    <property type="match status" value="1"/>
</dbReference>
<dbReference type="SUPFAM" id="SSF46689">
    <property type="entry name" value="Homeodomain-like"/>
    <property type="match status" value="1"/>
</dbReference>
<dbReference type="FunFam" id="1.10.10.60:FF:000132">
    <property type="entry name" value="AraC family transcriptional regulator"/>
    <property type="match status" value="1"/>
</dbReference>
<dbReference type="InterPro" id="IPR018060">
    <property type="entry name" value="HTH_AraC"/>
</dbReference>
<keyword evidence="2" id="KW-0805">Transcription regulation</keyword>
<evidence type="ECO:0000313" key="6">
    <source>
        <dbReference type="EMBL" id="RXN91283.1"/>
    </source>
</evidence>
<evidence type="ECO:0000256" key="3">
    <source>
        <dbReference type="ARBA" id="ARBA00023125"/>
    </source>
</evidence>
<accession>A0A4Q1HLE8</accession>
<keyword evidence="7" id="KW-1185">Reference proteome</keyword>
<evidence type="ECO:0000256" key="4">
    <source>
        <dbReference type="ARBA" id="ARBA00023163"/>
    </source>
</evidence>
<dbReference type="RefSeq" id="WP_129149837.1">
    <property type="nucleotide sequence ID" value="NZ_JBHSDO010000013.1"/>
</dbReference>
<dbReference type="Gene3D" id="2.60.120.10">
    <property type="entry name" value="Jelly Rolls"/>
    <property type="match status" value="1"/>
</dbReference>
<evidence type="ECO:0000256" key="1">
    <source>
        <dbReference type="ARBA" id="ARBA00022491"/>
    </source>
</evidence>
<sequence length="296" mass="32222">MPPRVRLAPRLASFPTAAPEGVLLGPLDIFEESPRLGPVFGVRVRAADHRAEVPAHRHTQGQLVVALRGGVVCEVPDGVWMVPPTCAVWVPGGLAHSIRATANARMGYLFVQPGASDLPDHCCTLAISPLARELVLRLADLPSEYEADSATGRLARVLLEELARMPREQLHLPTSAEPRLRRIAKMLSDDPADRRTLAEWGHVVATSERTLARLVRQETGLTFGRWRQQLHLIVALHQLSAGQSVQRVAEALGYDSVTAFISMFKKSLGKPPGKYFAGIARRDDAQDSAAPPAYPA</sequence>
<dbReference type="Proteomes" id="UP000290849">
    <property type="component" value="Unassembled WGS sequence"/>
</dbReference>
<evidence type="ECO:0000256" key="2">
    <source>
        <dbReference type="ARBA" id="ARBA00023015"/>
    </source>
</evidence>
<evidence type="ECO:0000313" key="7">
    <source>
        <dbReference type="Proteomes" id="UP000290849"/>
    </source>
</evidence>
<dbReference type="PANTHER" id="PTHR11019">
    <property type="entry name" value="HTH-TYPE TRANSCRIPTIONAL REGULATOR NIMR"/>
    <property type="match status" value="1"/>
</dbReference>
<dbReference type="InterPro" id="IPR014710">
    <property type="entry name" value="RmlC-like_jellyroll"/>
</dbReference>
<dbReference type="OrthoDB" id="2536004at2"/>
<dbReference type="GO" id="GO:0043565">
    <property type="term" value="F:sequence-specific DNA binding"/>
    <property type="evidence" value="ECO:0007669"/>
    <property type="project" value="InterPro"/>
</dbReference>
<dbReference type="GO" id="GO:0003700">
    <property type="term" value="F:DNA-binding transcription factor activity"/>
    <property type="evidence" value="ECO:0007669"/>
    <property type="project" value="InterPro"/>
</dbReference>
<dbReference type="PROSITE" id="PS01124">
    <property type="entry name" value="HTH_ARAC_FAMILY_2"/>
    <property type="match status" value="1"/>
</dbReference>
<dbReference type="Gene3D" id="1.10.10.60">
    <property type="entry name" value="Homeodomain-like"/>
    <property type="match status" value="1"/>
</dbReference>
<dbReference type="CDD" id="cd06124">
    <property type="entry name" value="cupin_NimR-like_N"/>
    <property type="match status" value="1"/>
</dbReference>
<dbReference type="InterPro" id="IPR011051">
    <property type="entry name" value="RmlC_Cupin_sf"/>
</dbReference>
<organism evidence="6 7">
    <name type="scientific">Achromobacter aloeverae</name>
    <dbReference type="NCBI Taxonomy" id="1750518"/>
    <lineage>
        <taxon>Bacteria</taxon>
        <taxon>Pseudomonadati</taxon>
        <taxon>Pseudomonadota</taxon>
        <taxon>Betaproteobacteria</taxon>
        <taxon>Burkholderiales</taxon>
        <taxon>Alcaligenaceae</taxon>
        <taxon>Achromobacter</taxon>
    </lineage>
</organism>
<dbReference type="InterPro" id="IPR009057">
    <property type="entry name" value="Homeodomain-like_sf"/>
</dbReference>
<keyword evidence="3" id="KW-0238">DNA-binding</keyword>
<proteinExistence type="predicted"/>
<dbReference type="Pfam" id="PF12833">
    <property type="entry name" value="HTH_18"/>
    <property type="match status" value="1"/>
</dbReference>
<dbReference type="AlphaFoldDB" id="A0A4Q1HLE8"/>
<dbReference type="SMART" id="SM00342">
    <property type="entry name" value="HTH_ARAC"/>
    <property type="match status" value="1"/>
</dbReference>
<dbReference type="EMBL" id="PYAL01000002">
    <property type="protein sequence ID" value="RXN91283.1"/>
    <property type="molecule type" value="Genomic_DNA"/>
</dbReference>